<evidence type="ECO:0000313" key="1">
    <source>
        <dbReference type="EMBL" id="MEA5455406.1"/>
    </source>
</evidence>
<dbReference type="EMBL" id="JAYGGQ010000008">
    <property type="protein sequence ID" value="MEA5455406.1"/>
    <property type="molecule type" value="Genomic_DNA"/>
</dbReference>
<accession>A0ABU5T8J4</accession>
<proteinExistence type="predicted"/>
<comment type="caution">
    <text evidence="1">The sequence shown here is derived from an EMBL/GenBank/DDBJ whole genome shotgun (WGS) entry which is preliminary data.</text>
</comment>
<organism evidence="1 2">
    <name type="scientific">Sinomonas terricola</name>
    <dbReference type="NCBI Taxonomy" id="3110330"/>
    <lineage>
        <taxon>Bacteria</taxon>
        <taxon>Bacillati</taxon>
        <taxon>Actinomycetota</taxon>
        <taxon>Actinomycetes</taxon>
        <taxon>Micrococcales</taxon>
        <taxon>Micrococcaceae</taxon>
        <taxon>Sinomonas</taxon>
    </lineage>
</organism>
<reference evidence="1 2" key="1">
    <citation type="submission" date="2023-12" db="EMBL/GenBank/DDBJ databases">
        <title>Sinomonas terricola sp. nov, isolated from litchi orchard soil in Guangdong, PR China.</title>
        <authorList>
            <person name="Jiaxin W."/>
            <person name="Yang Z."/>
            <person name="Honghui Z."/>
        </authorList>
    </citation>
    <scope>NUCLEOTIDE SEQUENCE [LARGE SCALE GENOMIC DNA]</scope>
    <source>
        <strain evidence="1 2">JGH33</strain>
    </source>
</reference>
<protein>
    <recommendedName>
        <fullName evidence="3">DUF1579 domain-containing protein</fullName>
    </recommendedName>
</protein>
<name>A0ABU5T8J4_9MICC</name>
<evidence type="ECO:0000313" key="2">
    <source>
        <dbReference type="Proteomes" id="UP001304769"/>
    </source>
</evidence>
<keyword evidence="2" id="KW-1185">Reference proteome</keyword>
<dbReference type="RefSeq" id="WP_323279259.1">
    <property type="nucleotide sequence ID" value="NZ_JAYGGQ010000008.1"/>
</dbReference>
<dbReference type="Proteomes" id="UP001304769">
    <property type="component" value="Unassembled WGS sequence"/>
</dbReference>
<sequence>MTTGRSSDGFNEWEQEFAGREAHTGPGESRTGLHNSALVDLEFLLGPWRTKLSHAEFLPEPHQIAIGRADFDVLEEGALIVMRQVIELEGPPVARWVIGRDGSRPDYTVLYSDARDVSRVYQMSFTGDTWRIWRDDPAFSQRFEAHVAENRASMSGSWERRFAGGEWEHDFDVDFERLPAP</sequence>
<evidence type="ECO:0008006" key="3">
    <source>
        <dbReference type="Google" id="ProtNLM"/>
    </source>
</evidence>
<gene>
    <name evidence="1" type="ORF">SPF06_11800</name>
</gene>